<dbReference type="SUPFAM" id="SSF55073">
    <property type="entry name" value="Nucleotide cyclase"/>
    <property type="match status" value="1"/>
</dbReference>
<keyword evidence="1" id="KW-0472">Membrane</keyword>
<feature type="transmembrane region" description="Helical" evidence="1">
    <location>
        <begin position="7"/>
        <end position="25"/>
    </location>
</feature>
<organism evidence="4 5">
    <name type="scientific">Vibrio pelagius</name>
    <dbReference type="NCBI Taxonomy" id="28169"/>
    <lineage>
        <taxon>Bacteria</taxon>
        <taxon>Pseudomonadati</taxon>
        <taxon>Pseudomonadota</taxon>
        <taxon>Gammaproteobacteria</taxon>
        <taxon>Vibrionales</taxon>
        <taxon>Vibrionaceae</taxon>
        <taxon>Vibrio</taxon>
    </lineage>
</organism>
<sequence length="508" mass="57638">MNKIKRYPTNIVFSYLILSSLWVFFSDLAVELLSDDLQEHALAQTIKGLIFIILTSTLLWIMVRKNNRDIERANDLDSVTGLHSPSVFYRYLNKRLKTSEATDHYVLFLLDIDNFKSVADQIGFENTNLFLKDIARSIELPVEHLPLSSRVHSDGFACLVKLNNKEDIESYIALVHRRFNQCAYRYSSNATCCIGAALFPSDGHNAKQLMASATHALTQAKKSKNSIEFHNPQLTELERQRQEMVQELRKAIDEKAIDIVFQPKYHIESRLVVGVEVLSRWTHERYGVVSPDIFIALAEENNFCRDLTTLVLEKTAEQLRACGLLGNVLKSISVNISAVELNSVDDMDYLDNYLRKDAEFARLLCLEITETAILKDIDQCATAVQKLKKHGVSFSIDDFGVGYTSFGIFSKLEVDEIKIDRSYINGLEDDYRSRTITSGIIDIARGFGIHVVAEGVENAQQLSILKTLNCEQAQGYYLGYPMPSKQLKESIISETESDLVEPIYNDFI</sequence>
<dbReference type="PROSITE" id="PS50883">
    <property type="entry name" value="EAL"/>
    <property type="match status" value="1"/>
</dbReference>
<evidence type="ECO:0000259" key="2">
    <source>
        <dbReference type="PROSITE" id="PS50883"/>
    </source>
</evidence>
<protein>
    <submittedName>
        <fullName evidence="4">Bifunctional diguanylate cyclase/phosphodiesterase</fullName>
    </submittedName>
</protein>
<dbReference type="PANTHER" id="PTHR33121">
    <property type="entry name" value="CYCLIC DI-GMP PHOSPHODIESTERASE PDEF"/>
    <property type="match status" value="1"/>
</dbReference>
<dbReference type="InterPro" id="IPR001633">
    <property type="entry name" value="EAL_dom"/>
</dbReference>
<dbReference type="CDD" id="cd01948">
    <property type="entry name" value="EAL"/>
    <property type="match status" value="1"/>
</dbReference>
<dbReference type="PANTHER" id="PTHR33121:SF79">
    <property type="entry name" value="CYCLIC DI-GMP PHOSPHODIESTERASE PDED-RELATED"/>
    <property type="match status" value="1"/>
</dbReference>
<dbReference type="Proteomes" id="UP001059120">
    <property type="component" value="Chromosome 2"/>
</dbReference>
<dbReference type="SUPFAM" id="SSF141868">
    <property type="entry name" value="EAL domain-like"/>
    <property type="match status" value="1"/>
</dbReference>
<dbReference type="SMART" id="SM00267">
    <property type="entry name" value="GGDEF"/>
    <property type="match status" value="1"/>
</dbReference>
<gene>
    <name evidence="4" type="ORF">LZI70_14540</name>
</gene>
<evidence type="ECO:0000313" key="5">
    <source>
        <dbReference type="Proteomes" id="UP001059120"/>
    </source>
</evidence>
<dbReference type="InterPro" id="IPR029787">
    <property type="entry name" value="Nucleotide_cyclase"/>
</dbReference>
<name>A0ABY5G906_VIBPE</name>
<dbReference type="InterPro" id="IPR050706">
    <property type="entry name" value="Cyclic-di-GMP_PDE-like"/>
</dbReference>
<evidence type="ECO:0000313" key="4">
    <source>
        <dbReference type="EMBL" id="UTT86658.1"/>
    </source>
</evidence>
<dbReference type="InterPro" id="IPR000160">
    <property type="entry name" value="GGDEF_dom"/>
</dbReference>
<dbReference type="PROSITE" id="PS50887">
    <property type="entry name" value="GGDEF"/>
    <property type="match status" value="1"/>
</dbReference>
<feature type="domain" description="GGDEF" evidence="3">
    <location>
        <begin position="103"/>
        <end position="232"/>
    </location>
</feature>
<dbReference type="SMART" id="SM00052">
    <property type="entry name" value="EAL"/>
    <property type="match status" value="1"/>
</dbReference>
<reference evidence="4" key="1">
    <citation type="submission" date="2022-01" db="EMBL/GenBank/DDBJ databases">
        <title>Alginate degradation mechanism of Vibrio pelagius WXL662.</title>
        <authorList>
            <person name="He X."/>
        </authorList>
    </citation>
    <scope>NUCLEOTIDE SEQUENCE</scope>
    <source>
        <strain evidence="4">WXL662</strain>
    </source>
</reference>
<evidence type="ECO:0000259" key="3">
    <source>
        <dbReference type="PROSITE" id="PS50887"/>
    </source>
</evidence>
<dbReference type="RefSeq" id="WP_255232409.1">
    <property type="nucleotide sequence ID" value="NZ_CP090615.1"/>
</dbReference>
<keyword evidence="1" id="KW-0812">Transmembrane</keyword>
<dbReference type="Pfam" id="PF00990">
    <property type="entry name" value="GGDEF"/>
    <property type="match status" value="1"/>
</dbReference>
<dbReference type="Gene3D" id="3.30.70.270">
    <property type="match status" value="1"/>
</dbReference>
<evidence type="ECO:0000256" key="1">
    <source>
        <dbReference type="SAM" id="Phobius"/>
    </source>
</evidence>
<keyword evidence="5" id="KW-1185">Reference proteome</keyword>
<dbReference type="NCBIfam" id="TIGR00254">
    <property type="entry name" value="GGDEF"/>
    <property type="match status" value="1"/>
</dbReference>
<dbReference type="InterPro" id="IPR035919">
    <property type="entry name" value="EAL_sf"/>
</dbReference>
<dbReference type="EMBL" id="CP090615">
    <property type="protein sequence ID" value="UTT86658.1"/>
    <property type="molecule type" value="Genomic_DNA"/>
</dbReference>
<feature type="transmembrane region" description="Helical" evidence="1">
    <location>
        <begin position="45"/>
        <end position="63"/>
    </location>
</feature>
<proteinExistence type="predicted"/>
<dbReference type="CDD" id="cd01949">
    <property type="entry name" value="GGDEF"/>
    <property type="match status" value="1"/>
</dbReference>
<feature type="domain" description="EAL" evidence="2">
    <location>
        <begin position="241"/>
        <end position="495"/>
    </location>
</feature>
<dbReference type="Pfam" id="PF00563">
    <property type="entry name" value="EAL"/>
    <property type="match status" value="1"/>
</dbReference>
<dbReference type="InterPro" id="IPR043128">
    <property type="entry name" value="Rev_trsase/Diguanyl_cyclase"/>
</dbReference>
<accession>A0ABY5G906</accession>
<dbReference type="Gene3D" id="3.20.20.450">
    <property type="entry name" value="EAL domain"/>
    <property type="match status" value="1"/>
</dbReference>
<keyword evidence="1" id="KW-1133">Transmembrane helix</keyword>